<comment type="caution">
    <text evidence="1">The sequence shown here is derived from an EMBL/GenBank/DDBJ whole genome shotgun (WGS) entry which is preliminary data.</text>
</comment>
<keyword evidence="2" id="KW-1185">Reference proteome</keyword>
<dbReference type="Proteomes" id="UP001229421">
    <property type="component" value="Unassembled WGS sequence"/>
</dbReference>
<protein>
    <submittedName>
        <fullName evidence="1">Uncharacterized protein</fullName>
    </submittedName>
</protein>
<sequence>MLMLSSNCKHALHCYISSLEYSALFHSTLHDMIPLETEHPKCSFPTKHHSKSLCIRLLLVMSRRREWWRGRKRGWRLEARGRAVVLGEMLVEGWAVREIQKGRVVSDEEVGEEGEIHTLCNEW</sequence>
<name>A0AAD8KI85_TARER</name>
<evidence type="ECO:0000313" key="1">
    <source>
        <dbReference type="EMBL" id="KAK1423410.1"/>
    </source>
</evidence>
<evidence type="ECO:0000313" key="2">
    <source>
        <dbReference type="Proteomes" id="UP001229421"/>
    </source>
</evidence>
<dbReference type="EMBL" id="JAUHHV010000005">
    <property type="protein sequence ID" value="KAK1423410.1"/>
    <property type="molecule type" value="Genomic_DNA"/>
</dbReference>
<organism evidence="1 2">
    <name type="scientific">Tagetes erecta</name>
    <name type="common">African marigold</name>
    <dbReference type="NCBI Taxonomy" id="13708"/>
    <lineage>
        <taxon>Eukaryota</taxon>
        <taxon>Viridiplantae</taxon>
        <taxon>Streptophyta</taxon>
        <taxon>Embryophyta</taxon>
        <taxon>Tracheophyta</taxon>
        <taxon>Spermatophyta</taxon>
        <taxon>Magnoliopsida</taxon>
        <taxon>eudicotyledons</taxon>
        <taxon>Gunneridae</taxon>
        <taxon>Pentapetalae</taxon>
        <taxon>asterids</taxon>
        <taxon>campanulids</taxon>
        <taxon>Asterales</taxon>
        <taxon>Asteraceae</taxon>
        <taxon>Asteroideae</taxon>
        <taxon>Heliantheae alliance</taxon>
        <taxon>Tageteae</taxon>
        <taxon>Tagetes</taxon>
    </lineage>
</organism>
<gene>
    <name evidence="1" type="ORF">QVD17_18713</name>
</gene>
<accession>A0AAD8KI85</accession>
<proteinExistence type="predicted"/>
<reference evidence="1" key="1">
    <citation type="journal article" date="2023" name="bioRxiv">
        <title>Improved chromosome-level genome assembly for marigold (Tagetes erecta).</title>
        <authorList>
            <person name="Jiang F."/>
            <person name="Yuan L."/>
            <person name="Wang S."/>
            <person name="Wang H."/>
            <person name="Xu D."/>
            <person name="Wang A."/>
            <person name="Fan W."/>
        </authorList>
    </citation>
    <scope>NUCLEOTIDE SEQUENCE</scope>
    <source>
        <strain evidence="1">WSJ</strain>
        <tissue evidence="1">Leaf</tissue>
    </source>
</reference>
<dbReference type="AlphaFoldDB" id="A0AAD8KI85"/>